<name>A0ABS9DV91_9PROT</name>
<feature type="binding site" evidence="13">
    <location>
        <position position="255"/>
    </location>
    <ligand>
        <name>Mg(2+)</name>
        <dbReference type="ChEBI" id="CHEBI:18420"/>
    </ligand>
</feature>
<keyword evidence="8 13" id="KW-0479">Metal-binding</keyword>
<evidence type="ECO:0000256" key="9">
    <source>
        <dbReference type="ARBA" id="ARBA00022842"/>
    </source>
</evidence>
<evidence type="ECO:0000256" key="13">
    <source>
        <dbReference type="HAMAP-Rule" id="MF_01033"/>
    </source>
</evidence>
<evidence type="ECO:0000256" key="14">
    <source>
        <dbReference type="RuleBase" id="RU004445"/>
    </source>
</evidence>
<proteinExistence type="inferred from homology"/>
<feature type="site" description="Important for catalysis" evidence="13">
    <location>
        <position position="143"/>
    </location>
</feature>
<dbReference type="PANTHER" id="PTHR42979">
    <property type="entry name" value="3-ISOPROPYLMALATE DEHYDROGENASE"/>
    <property type="match status" value="1"/>
</dbReference>
<reference evidence="16 17" key="1">
    <citation type="submission" date="2022-01" db="EMBL/GenBank/DDBJ databases">
        <authorList>
            <person name="Won M."/>
            <person name="Kim S.-J."/>
            <person name="Kwon S.-W."/>
        </authorList>
    </citation>
    <scope>NUCLEOTIDE SEQUENCE [LARGE SCALE GENOMIC DNA]</scope>
    <source>
        <strain evidence="16 17">KCTC 23505</strain>
    </source>
</reference>
<evidence type="ECO:0000256" key="2">
    <source>
        <dbReference type="ARBA" id="ARBA00001936"/>
    </source>
</evidence>
<dbReference type="EMBL" id="JAKGBZ010000001">
    <property type="protein sequence ID" value="MCF3945269.1"/>
    <property type="molecule type" value="Genomic_DNA"/>
</dbReference>
<keyword evidence="6 13" id="KW-0432">Leucine biosynthesis</keyword>
<comment type="cofactor">
    <cofactor evidence="2">
        <name>Mn(2+)</name>
        <dbReference type="ChEBI" id="CHEBI:29035"/>
    </cofactor>
</comment>
<feature type="binding site" evidence="13">
    <location>
        <position position="227"/>
    </location>
    <ligand>
        <name>Mg(2+)</name>
        <dbReference type="ChEBI" id="CHEBI:18420"/>
    </ligand>
</feature>
<feature type="site" description="Important for catalysis" evidence="13">
    <location>
        <position position="194"/>
    </location>
</feature>
<dbReference type="InterPro" id="IPR024084">
    <property type="entry name" value="IsoPropMal-DH-like_dom"/>
</dbReference>
<dbReference type="RefSeq" id="WP_235702505.1">
    <property type="nucleotide sequence ID" value="NZ_JAKGBZ010000001.1"/>
</dbReference>
<keyword evidence="12 13" id="KW-0100">Branched-chain amino acid biosynthesis</keyword>
<gene>
    <name evidence="13 16" type="primary">leuB</name>
    <name evidence="16" type="ORF">L2A60_01035</name>
</gene>
<dbReference type="PANTHER" id="PTHR42979:SF1">
    <property type="entry name" value="3-ISOPROPYLMALATE DEHYDROGENASE"/>
    <property type="match status" value="1"/>
</dbReference>
<comment type="function">
    <text evidence="13 14">Catalyzes the oxidation of 3-carboxy-2-hydroxy-4-methylpentanoate (3-isopropylmalate) to 3-carboxy-4-methyl-2-oxopentanoate. The product decarboxylates to 4-methyl-2 oxopentanoate.</text>
</comment>
<evidence type="ECO:0000259" key="15">
    <source>
        <dbReference type="SMART" id="SM01329"/>
    </source>
</evidence>
<evidence type="ECO:0000256" key="3">
    <source>
        <dbReference type="ARBA" id="ARBA00004762"/>
    </source>
</evidence>
<evidence type="ECO:0000256" key="6">
    <source>
        <dbReference type="ARBA" id="ARBA00022430"/>
    </source>
</evidence>
<evidence type="ECO:0000313" key="16">
    <source>
        <dbReference type="EMBL" id="MCF3945269.1"/>
    </source>
</evidence>
<evidence type="ECO:0000256" key="5">
    <source>
        <dbReference type="ARBA" id="ARBA00011738"/>
    </source>
</evidence>
<keyword evidence="11 13" id="KW-0520">NAD</keyword>
<evidence type="ECO:0000256" key="1">
    <source>
        <dbReference type="ARBA" id="ARBA00000624"/>
    </source>
</evidence>
<dbReference type="InterPro" id="IPR004429">
    <property type="entry name" value="Isopropylmalate_DH"/>
</dbReference>
<keyword evidence="13" id="KW-0464">Manganese</keyword>
<dbReference type="Gene3D" id="3.40.718.10">
    <property type="entry name" value="Isopropylmalate Dehydrogenase"/>
    <property type="match status" value="1"/>
</dbReference>
<comment type="similarity">
    <text evidence="4 13">Belongs to the isocitrate and isopropylmalate dehydrogenases family. LeuB type 1 subfamily.</text>
</comment>
<evidence type="ECO:0000256" key="7">
    <source>
        <dbReference type="ARBA" id="ARBA00022605"/>
    </source>
</evidence>
<dbReference type="EC" id="1.1.1.85" evidence="13"/>
<dbReference type="SUPFAM" id="SSF53659">
    <property type="entry name" value="Isocitrate/Isopropylmalate dehydrogenase-like"/>
    <property type="match status" value="1"/>
</dbReference>
<feature type="binding site" evidence="13">
    <location>
        <position position="227"/>
    </location>
    <ligand>
        <name>substrate</name>
    </ligand>
</feature>
<comment type="cofactor">
    <cofactor evidence="13 14">
        <name>Mg(2+)</name>
        <dbReference type="ChEBI" id="CHEBI:18420"/>
    </cofactor>
    <cofactor evidence="13 14">
        <name>Mn(2+)</name>
        <dbReference type="ChEBI" id="CHEBI:29035"/>
    </cofactor>
    <text evidence="13 14">Binds 1 Mg(2+) or Mn(2+) ion per subunit.</text>
</comment>
<dbReference type="GO" id="GO:0003862">
    <property type="term" value="F:3-isopropylmalate dehydrogenase activity"/>
    <property type="evidence" value="ECO:0007669"/>
    <property type="project" value="UniProtKB-EC"/>
</dbReference>
<keyword evidence="17" id="KW-1185">Reference proteome</keyword>
<keyword evidence="10 13" id="KW-0560">Oxidoreductase</keyword>
<dbReference type="HAMAP" id="MF_01033">
    <property type="entry name" value="LeuB_type1"/>
    <property type="match status" value="1"/>
</dbReference>
<accession>A0ABS9DV91</accession>
<feature type="binding site" evidence="13">
    <location>
        <position position="251"/>
    </location>
    <ligand>
        <name>Mg(2+)</name>
        <dbReference type="ChEBI" id="CHEBI:18420"/>
    </ligand>
</feature>
<keyword evidence="9 13" id="KW-0460">Magnesium</keyword>
<comment type="caution">
    <text evidence="16">The sequence shown here is derived from an EMBL/GenBank/DDBJ whole genome shotgun (WGS) entry which is preliminary data.</text>
</comment>
<comment type="subunit">
    <text evidence="5 13 14">Homodimer.</text>
</comment>
<evidence type="ECO:0000256" key="10">
    <source>
        <dbReference type="ARBA" id="ARBA00023002"/>
    </source>
</evidence>
<sequence length="370" mass="39604">MIPNKKILLLPGDGIGPEVMAEAQRVIDWLTRAGRVRFEIAEDLVGGASIDAHGRPITDAVIARALEADAVLFGAVGGPQWDAQGFDNRPEIAILELRKRLGLFANLRPAPVFDALIDASPLKPEIVRGLDIMIVREAIGGIYFGEPRGIETLPDGGRRGVNTEVYTTGEIERVARVAFELARKRSGRVTSVEKANVMESGLLWRQTVTALGAAEYPDIHLSHMYADNCAMQLAKNPRQFDVIVTGNLFGDILSDLASMLTGSLGMLPSATLGAADGEGRRHALYEPIHGSAPDIAGKGLANPLAQILSFAMLLRYSFDMQEDAALVERAVSAVLSSGMRTADILQAGTAKIGTRTMGDAVLRELDKLGG</sequence>
<evidence type="ECO:0000256" key="12">
    <source>
        <dbReference type="ARBA" id="ARBA00023304"/>
    </source>
</evidence>
<organism evidence="16 17">
    <name type="scientific">Acidiphilium iwatense</name>
    <dbReference type="NCBI Taxonomy" id="768198"/>
    <lineage>
        <taxon>Bacteria</taxon>
        <taxon>Pseudomonadati</taxon>
        <taxon>Pseudomonadota</taxon>
        <taxon>Alphaproteobacteria</taxon>
        <taxon>Acetobacterales</taxon>
        <taxon>Acidocellaceae</taxon>
        <taxon>Acidiphilium</taxon>
    </lineage>
</organism>
<feature type="binding site" evidence="13">
    <location>
        <position position="108"/>
    </location>
    <ligand>
        <name>substrate</name>
    </ligand>
</feature>
<dbReference type="PROSITE" id="PS00470">
    <property type="entry name" value="IDH_IMDH"/>
    <property type="match status" value="1"/>
</dbReference>
<dbReference type="Pfam" id="PF00180">
    <property type="entry name" value="Iso_dh"/>
    <property type="match status" value="1"/>
</dbReference>
<feature type="binding site" evidence="13">
    <location>
        <position position="136"/>
    </location>
    <ligand>
        <name>substrate</name>
    </ligand>
</feature>
<dbReference type="NCBIfam" id="TIGR00169">
    <property type="entry name" value="leuB"/>
    <property type="match status" value="1"/>
</dbReference>
<feature type="domain" description="Isopropylmalate dehydrogenase-like" evidence="15">
    <location>
        <begin position="6"/>
        <end position="361"/>
    </location>
</feature>
<protein>
    <recommendedName>
        <fullName evidence="13">3-isopropylmalate dehydrogenase</fullName>
        <ecNumber evidence="13">1.1.1.85</ecNumber>
    </recommendedName>
    <alternativeName>
        <fullName evidence="13">3-IPM-DH</fullName>
    </alternativeName>
    <alternativeName>
        <fullName evidence="13">Beta-IPM dehydrogenase</fullName>
        <shortName evidence="13">IMDH</shortName>
    </alternativeName>
</protein>
<dbReference type="Proteomes" id="UP001521209">
    <property type="component" value="Unassembled WGS sequence"/>
</dbReference>
<feature type="binding site" evidence="13">
    <location>
        <begin position="78"/>
        <end position="91"/>
    </location>
    <ligand>
        <name>NAD(+)</name>
        <dbReference type="ChEBI" id="CHEBI:57540"/>
    </ligand>
</feature>
<feature type="binding site" evidence="13">
    <location>
        <position position="98"/>
    </location>
    <ligand>
        <name>substrate</name>
    </ligand>
</feature>
<feature type="binding site" evidence="13">
    <location>
        <begin position="290"/>
        <end position="302"/>
    </location>
    <ligand>
        <name>NAD(+)</name>
        <dbReference type="ChEBI" id="CHEBI:57540"/>
    </ligand>
</feature>
<dbReference type="InterPro" id="IPR019818">
    <property type="entry name" value="IsoCit/isopropylmalate_DH_CS"/>
</dbReference>
<evidence type="ECO:0000313" key="17">
    <source>
        <dbReference type="Proteomes" id="UP001521209"/>
    </source>
</evidence>
<comment type="pathway">
    <text evidence="3 13 14">Amino-acid biosynthesis; L-leucine biosynthesis; L-leucine from 3-methyl-2-oxobutanoate: step 3/4.</text>
</comment>
<evidence type="ECO:0000256" key="4">
    <source>
        <dbReference type="ARBA" id="ARBA00008319"/>
    </source>
</evidence>
<keyword evidence="13" id="KW-0963">Cytoplasm</keyword>
<comment type="subcellular location">
    <subcellularLocation>
        <location evidence="13">Cytoplasm</location>
    </subcellularLocation>
</comment>
<keyword evidence="7 13" id="KW-0028">Amino-acid biosynthesis</keyword>
<evidence type="ECO:0000256" key="8">
    <source>
        <dbReference type="ARBA" id="ARBA00022723"/>
    </source>
</evidence>
<dbReference type="SMART" id="SM01329">
    <property type="entry name" value="Iso_dh"/>
    <property type="match status" value="1"/>
</dbReference>
<evidence type="ECO:0000256" key="11">
    <source>
        <dbReference type="ARBA" id="ARBA00023027"/>
    </source>
</evidence>
<comment type="catalytic activity">
    <reaction evidence="1 13 14">
        <text>(2R,3S)-3-isopropylmalate + NAD(+) = 4-methyl-2-oxopentanoate + CO2 + NADH</text>
        <dbReference type="Rhea" id="RHEA:32271"/>
        <dbReference type="ChEBI" id="CHEBI:16526"/>
        <dbReference type="ChEBI" id="CHEBI:17865"/>
        <dbReference type="ChEBI" id="CHEBI:35121"/>
        <dbReference type="ChEBI" id="CHEBI:57540"/>
        <dbReference type="ChEBI" id="CHEBI:57945"/>
        <dbReference type="EC" id="1.1.1.85"/>
    </reaction>
</comment>